<comment type="caution">
    <text evidence="2">The sequence shown here is derived from an EMBL/GenBank/DDBJ whole genome shotgun (WGS) entry which is preliminary data.</text>
</comment>
<dbReference type="EMBL" id="CAJOBA010004712">
    <property type="protein sequence ID" value="CAF3721391.1"/>
    <property type="molecule type" value="Genomic_DNA"/>
</dbReference>
<dbReference type="EMBL" id="CAJNOK010004706">
    <property type="protein sequence ID" value="CAF0946779.1"/>
    <property type="molecule type" value="Genomic_DNA"/>
</dbReference>
<accession>A0A8S2I5V3</accession>
<sequence>MNGRTHGCQLELNTETHSPLQILTIISNNEPKKLSSIYRDSTGATAVGNEDNLSGKSENNIDIDELYYTTILSDLICLWQKNDVQQSRGEMNIVSADFNQVETMRADLGLTFDQKNKGKEKSCVKPTREPIKVIPSDCIRSYVNR</sequence>
<dbReference type="Proteomes" id="UP000677228">
    <property type="component" value="Unassembled WGS sequence"/>
</dbReference>
<proteinExistence type="predicted"/>
<evidence type="ECO:0000313" key="1">
    <source>
        <dbReference type="EMBL" id="CAF0946779.1"/>
    </source>
</evidence>
<protein>
    <submittedName>
        <fullName evidence="2">Uncharacterized protein</fullName>
    </submittedName>
</protein>
<evidence type="ECO:0000313" key="3">
    <source>
        <dbReference type="Proteomes" id="UP000682733"/>
    </source>
</evidence>
<gene>
    <name evidence="1" type="ORF">OVA965_LOCUS11934</name>
    <name evidence="2" type="ORF">TMI583_LOCUS11940</name>
</gene>
<dbReference type="Proteomes" id="UP000682733">
    <property type="component" value="Unassembled WGS sequence"/>
</dbReference>
<reference evidence="2" key="1">
    <citation type="submission" date="2021-02" db="EMBL/GenBank/DDBJ databases">
        <authorList>
            <person name="Nowell W R."/>
        </authorList>
    </citation>
    <scope>NUCLEOTIDE SEQUENCE</scope>
</reference>
<evidence type="ECO:0000313" key="2">
    <source>
        <dbReference type="EMBL" id="CAF3721391.1"/>
    </source>
</evidence>
<name>A0A8S2I5V3_9BILA</name>
<organism evidence="2 3">
    <name type="scientific">Didymodactylos carnosus</name>
    <dbReference type="NCBI Taxonomy" id="1234261"/>
    <lineage>
        <taxon>Eukaryota</taxon>
        <taxon>Metazoa</taxon>
        <taxon>Spiralia</taxon>
        <taxon>Gnathifera</taxon>
        <taxon>Rotifera</taxon>
        <taxon>Eurotatoria</taxon>
        <taxon>Bdelloidea</taxon>
        <taxon>Philodinida</taxon>
        <taxon>Philodinidae</taxon>
        <taxon>Didymodactylos</taxon>
    </lineage>
</organism>
<dbReference type="AlphaFoldDB" id="A0A8S2I5V3"/>